<evidence type="ECO:0000313" key="2">
    <source>
        <dbReference type="Proteomes" id="UP000578686"/>
    </source>
</evidence>
<name>A0A7X6HX96_9ACTN</name>
<proteinExistence type="predicted"/>
<comment type="caution">
    <text evidence="1">The sequence shown here is derived from an EMBL/GenBank/DDBJ whole genome shotgun (WGS) entry which is preliminary data.</text>
</comment>
<keyword evidence="2" id="KW-1185">Reference proteome</keyword>
<dbReference type="AlphaFoldDB" id="A0A7X6HX96"/>
<dbReference type="Proteomes" id="UP000578686">
    <property type="component" value="Unassembled WGS sequence"/>
</dbReference>
<accession>A0A7X6HX96</accession>
<gene>
    <name evidence="1" type="ORF">HCN56_01610</name>
</gene>
<reference evidence="1 2" key="1">
    <citation type="submission" date="2020-03" db="EMBL/GenBank/DDBJ databases">
        <title>Draft genome of Streptomyces sp. ventii, isolated from the Axial Seamount in the Pacific Ocean, and resequencing of the two type strains Streptomyces lonarensis strain NCL 716 and Streptomyces bohaiensis strain 11A07.</title>
        <authorList>
            <person name="Loughran R.M."/>
            <person name="Pfannmuller K.M."/>
            <person name="Wasson B.J."/>
            <person name="Deadmond M.C."/>
            <person name="Paddock B.E."/>
            <person name="Koyack M.J."/>
            <person name="Gallegos D.A."/>
            <person name="Mitchell E.A."/>
            <person name="Ushijima B."/>
            <person name="Saw J.H."/>
            <person name="Mcphail K.L."/>
            <person name="Videau P."/>
        </authorList>
    </citation>
    <scope>NUCLEOTIDE SEQUENCE [LARGE SCALE GENOMIC DNA]</scope>
    <source>
        <strain evidence="1 2">NCL716</strain>
    </source>
</reference>
<evidence type="ECO:0000313" key="1">
    <source>
        <dbReference type="EMBL" id="NJQ04306.1"/>
    </source>
</evidence>
<protein>
    <submittedName>
        <fullName evidence="1">Uncharacterized protein</fullName>
    </submittedName>
</protein>
<dbReference type="EMBL" id="JAAVJD010000004">
    <property type="protein sequence ID" value="NJQ04306.1"/>
    <property type="molecule type" value="Genomic_DNA"/>
</dbReference>
<dbReference type="RefSeq" id="WP_167967599.1">
    <property type="nucleotide sequence ID" value="NZ_BHZG01000019.1"/>
</dbReference>
<sequence length="92" mass="9722">MPYITWGTVGGATENPRHYVEQAIGEHAGSFDVAALTAAFRGELQDALPAGWLLEADDIYCPRGAEDPEATAREALESVDFTALLAATDLAA</sequence>
<organism evidence="1 2">
    <name type="scientific">Streptomyces lonarensis</name>
    <dbReference type="NCBI Taxonomy" id="700599"/>
    <lineage>
        <taxon>Bacteria</taxon>
        <taxon>Bacillati</taxon>
        <taxon>Actinomycetota</taxon>
        <taxon>Actinomycetes</taxon>
        <taxon>Kitasatosporales</taxon>
        <taxon>Streptomycetaceae</taxon>
        <taxon>Streptomyces</taxon>
    </lineage>
</organism>